<feature type="compositionally biased region" description="Low complexity" evidence="6">
    <location>
        <begin position="45"/>
        <end position="55"/>
    </location>
</feature>
<comment type="subcellular location">
    <subcellularLocation>
        <location evidence="1">Nucleus</location>
        <location evidence="1">Nucleolus</location>
    </subcellularLocation>
</comment>
<dbReference type="Pfam" id="PF05890">
    <property type="entry name" value="Ebp2"/>
    <property type="match status" value="1"/>
</dbReference>
<keyword evidence="3" id="KW-0690">Ribosome biogenesis</keyword>
<feature type="compositionally biased region" description="Acidic residues" evidence="6">
    <location>
        <begin position="83"/>
        <end position="105"/>
    </location>
</feature>
<keyword evidence="5" id="KW-0539">Nucleus</keyword>
<organism evidence="7 8">
    <name type="scientific">Phyllachora maydis</name>
    <dbReference type="NCBI Taxonomy" id="1825666"/>
    <lineage>
        <taxon>Eukaryota</taxon>
        <taxon>Fungi</taxon>
        <taxon>Dikarya</taxon>
        <taxon>Ascomycota</taxon>
        <taxon>Pezizomycotina</taxon>
        <taxon>Sordariomycetes</taxon>
        <taxon>Sordariomycetidae</taxon>
        <taxon>Phyllachorales</taxon>
        <taxon>Phyllachoraceae</taxon>
        <taxon>Phyllachora</taxon>
    </lineage>
</organism>
<dbReference type="AlphaFoldDB" id="A0AAD9I6A9"/>
<dbReference type="EMBL" id="JAQQPM010000005">
    <property type="protein sequence ID" value="KAK2071439.1"/>
    <property type="molecule type" value="Genomic_DNA"/>
</dbReference>
<evidence type="ECO:0000256" key="2">
    <source>
        <dbReference type="ARBA" id="ARBA00007336"/>
    </source>
</evidence>
<dbReference type="GO" id="GO:0006364">
    <property type="term" value="P:rRNA processing"/>
    <property type="evidence" value="ECO:0007669"/>
    <property type="project" value="TreeGrafter"/>
</dbReference>
<evidence type="ECO:0000256" key="6">
    <source>
        <dbReference type="SAM" id="MobiDB-lite"/>
    </source>
</evidence>
<dbReference type="Proteomes" id="UP001217918">
    <property type="component" value="Unassembled WGS sequence"/>
</dbReference>
<evidence type="ECO:0008006" key="9">
    <source>
        <dbReference type="Google" id="ProtNLM"/>
    </source>
</evidence>
<evidence type="ECO:0000256" key="4">
    <source>
        <dbReference type="ARBA" id="ARBA00023054"/>
    </source>
</evidence>
<dbReference type="PANTHER" id="PTHR13028">
    <property type="entry name" value="RRNA PROCESSING PROTEIN EBNA1-BINDING PROTEIN-RELATED"/>
    <property type="match status" value="1"/>
</dbReference>
<protein>
    <recommendedName>
        <fullName evidence="9">rRNA processing protein EBP2</fullName>
    </recommendedName>
</protein>
<dbReference type="GO" id="GO:0005730">
    <property type="term" value="C:nucleolus"/>
    <property type="evidence" value="ECO:0007669"/>
    <property type="project" value="UniProtKB-SubCell"/>
</dbReference>
<feature type="compositionally biased region" description="Basic and acidic residues" evidence="6">
    <location>
        <begin position="290"/>
        <end position="306"/>
    </location>
</feature>
<dbReference type="InterPro" id="IPR008610">
    <property type="entry name" value="Ebp2"/>
</dbReference>
<proteinExistence type="inferred from homology"/>
<keyword evidence="8" id="KW-1185">Reference proteome</keyword>
<evidence type="ECO:0000256" key="3">
    <source>
        <dbReference type="ARBA" id="ARBA00022517"/>
    </source>
</evidence>
<evidence type="ECO:0000313" key="8">
    <source>
        <dbReference type="Proteomes" id="UP001217918"/>
    </source>
</evidence>
<dbReference type="GO" id="GO:0042273">
    <property type="term" value="P:ribosomal large subunit biogenesis"/>
    <property type="evidence" value="ECO:0007669"/>
    <property type="project" value="TreeGrafter"/>
</dbReference>
<dbReference type="GO" id="GO:0034399">
    <property type="term" value="C:nuclear periphery"/>
    <property type="evidence" value="ECO:0007669"/>
    <property type="project" value="TreeGrafter"/>
</dbReference>
<evidence type="ECO:0000256" key="5">
    <source>
        <dbReference type="ARBA" id="ARBA00023242"/>
    </source>
</evidence>
<reference evidence="7" key="1">
    <citation type="journal article" date="2023" name="Mol. Plant Microbe Interact.">
        <title>Elucidating the Obligate Nature and Biological Capacity of an Invasive Fungal Corn Pathogen.</title>
        <authorList>
            <person name="MacCready J.S."/>
            <person name="Roggenkamp E.M."/>
            <person name="Gdanetz K."/>
            <person name="Chilvers M.I."/>
        </authorList>
    </citation>
    <scope>NUCLEOTIDE SEQUENCE</scope>
    <source>
        <strain evidence="7">PM02</strain>
    </source>
</reference>
<evidence type="ECO:0000256" key="1">
    <source>
        <dbReference type="ARBA" id="ARBA00004604"/>
    </source>
</evidence>
<sequence>MVIAKGRLQAALAREKGTDFEKLKQKKRHKVALREKQNKRNAHGSKPAAAGAKDASSAEKEDVDDGDDCVKRNLFDVEAGVSGEEEEEEEKEEEEDDDDDDEESGSQDGGINLAELHEDESSSDSELDIEEAAEEEGIDLEEIEDELDDDEDIIPYQRTTINNTAALLAAAKRIAIPTGKDVPFSLHQSLVADETATESKIPDVSDDTNRELQFLAQALEAARRGRDLLRKEKVPFSRPHDYFAEMLKPEELMGKVKAKLVEDATAKKAAAEARKQRDLKKFGKQVHIAKQQERAKQKRETLDKIKSLKRKRADGGSGDAGVTEADDMFDVAVDNELSGYDGAAGGKRPNVKKRPAGPHGPPSAKRQRKDSKYGFGGKKRFSKSGDAMSSGDLSRFSASRMKGRTGGGGGVAKPQRPGKARRKAAAGRR</sequence>
<keyword evidence="4" id="KW-0175">Coiled coil</keyword>
<gene>
    <name evidence="7" type="ORF">P8C59_005865</name>
</gene>
<name>A0AAD9I6A9_9PEZI</name>
<evidence type="ECO:0000313" key="7">
    <source>
        <dbReference type="EMBL" id="KAK2071439.1"/>
    </source>
</evidence>
<dbReference type="PANTHER" id="PTHR13028:SF0">
    <property type="entry name" value="RRNA-PROCESSING PROTEIN EBP2-RELATED"/>
    <property type="match status" value="1"/>
</dbReference>
<feature type="compositionally biased region" description="Acidic residues" evidence="6">
    <location>
        <begin position="121"/>
        <end position="151"/>
    </location>
</feature>
<comment type="similarity">
    <text evidence="2">Belongs to the EBP2 family.</text>
</comment>
<dbReference type="GO" id="GO:0030687">
    <property type="term" value="C:preribosome, large subunit precursor"/>
    <property type="evidence" value="ECO:0007669"/>
    <property type="project" value="TreeGrafter"/>
</dbReference>
<feature type="region of interest" description="Disordered" evidence="6">
    <location>
        <begin position="19"/>
        <end position="151"/>
    </location>
</feature>
<feature type="region of interest" description="Disordered" evidence="6">
    <location>
        <begin position="274"/>
        <end position="326"/>
    </location>
</feature>
<accession>A0AAD9I6A9</accession>
<feature type="compositionally biased region" description="Basic residues" evidence="6">
    <location>
        <begin position="416"/>
        <end position="429"/>
    </location>
</feature>
<comment type="caution">
    <text evidence="7">The sequence shown here is derived from an EMBL/GenBank/DDBJ whole genome shotgun (WGS) entry which is preliminary data.</text>
</comment>
<feature type="region of interest" description="Disordered" evidence="6">
    <location>
        <begin position="338"/>
        <end position="429"/>
    </location>
</feature>